<keyword evidence="3" id="KW-1185">Reference proteome</keyword>
<gene>
    <name evidence="2" type="ORF">EDD31_0493</name>
</gene>
<dbReference type="EMBL" id="RKHK01000001">
    <property type="protein sequence ID" value="ROR72146.1"/>
    <property type="molecule type" value="Genomic_DNA"/>
</dbReference>
<keyword evidence="1" id="KW-0862">Zinc</keyword>
<accession>A0A3N2BA63</accession>
<dbReference type="PANTHER" id="PTHR12993">
    <property type="entry name" value="N-ACETYLGLUCOSAMINYL-PHOSPHATIDYLINOSITOL DE-N-ACETYLASE-RELATED"/>
    <property type="match status" value="1"/>
</dbReference>
<dbReference type="Pfam" id="PF02585">
    <property type="entry name" value="PIG-L"/>
    <property type="match status" value="1"/>
</dbReference>
<name>A0A3N2BA63_9MICO</name>
<evidence type="ECO:0000313" key="3">
    <source>
        <dbReference type="Proteomes" id="UP000280668"/>
    </source>
</evidence>
<protein>
    <submittedName>
        <fullName evidence="2">N-acetyl-1-D-myo-inositol-2-amino-2-deoxy-alpha-D-glucopyranoside deacetylase</fullName>
    </submittedName>
</protein>
<dbReference type="RefSeq" id="WP_123302754.1">
    <property type="nucleotide sequence ID" value="NZ_RKHK01000001.1"/>
</dbReference>
<dbReference type="GO" id="GO:0016137">
    <property type="term" value="P:glycoside metabolic process"/>
    <property type="evidence" value="ECO:0007669"/>
    <property type="project" value="UniProtKB-ARBA"/>
</dbReference>
<comment type="caution">
    <text evidence="2">The sequence shown here is derived from an EMBL/GenBank/DDBJ whole genome shotgun (WGS) entry which is preliminary data.</text>
</comment>
<reference evidence="2 3" key="1">
    <citation type="submission" date="2018-11" db="EMBL/GenBank/DDBJ databases">
        <title>Sequencing the genomes of 1000 actinobacteria strains.</title>
        <authorList>
            <person name="Klenk H.-P."/>
        </authorList>
    </citation>
    <scope>NUCLEOTIDE SEQUENCE [LARGE SCALE GENOMIC DNA]</scope>
    <source>
        <strain evidence="2 3">DSM 11294</strain>
    </source>
</reference>
<dbReference type="OrthoDB" id="158614at2"/>
<dbReference type="Proteomes" id="UP000280668">
    <property type="component" value="Unassembled WGS sequence"/>
</dbReference>
<sequence length="338" mass="35915">MLAFFAHPDDETLGGGGLIASAVRAGRQVTVVNANRGEKGEVIPADLAHLEGDDHALAAERARELDRAIAALQPAEHLMLDAVEGLSDLRPPRFTDSGMRWIRPGLAGPGEDAGADAFTAIDLDVTARLLASVIRSRRPEVLLTEEPDGGYGHPDHIRVHDVAMRAAELAADEARAAASVGAEAEDDPLAGLEPFQVPAIAWVTTNAEKMRTALAWMEQRAAREAILGERGDELTPRPSTGPLVSRAYPPERIDLDVDLAPVLGSLTEAMRAHRTQVQAVHLLDDAERESAAEAGAELAGWFAVSNGVLQPIMAAASITLAPGQEATTEQLRSFFGHD</sequence>
<organism evidence="2 3">
    <name type="scientific">Bogoriella caseilytica</name>
    <dbReference type="NCBI Taxonomy" id="56055"/>
    <lineage>
        <taxon>Bacteria</taxon>
        <taxon>Bacillati</taxon>
        <taxon>Actinomycetota</taxon>
        <taxon>Actinomycetes</taxon>
        <taxon>Micrococcales</taxon>
        <taxon>Bogoriellaceae</taxon>
        <taxon>Bogoriella</taxon>
    </lineage>
</organism>
<dbReference type="PANTHER" id="PTHR12993:SF26">
    <property type="entry name" value="1D-MYO-INOSITOL 2-ACETAMIDO-2-DEOXY-ALPHA-D-GLUCOPYRANOSIDE DEACETYLASE"/>
    <property type="match status" value="1"/>
</dbReference>
<dbReference type="AlphaFoldDB" id="A0A3N2BA63"/>
<evidence type="ECO:0000313" key="2">
    <source>
        <dbReference type="EMBL" id="ROR72146.1"/>
    </source>
</evidence>
<dbReference type="SUPFAM" id="SSF102588">
    <property type="entry name" value="LmbE-like"/>
    <property type="match status" value="1"/>
</dbReference>
<dbReference type="InterPro" id="IPR024078">
    <property type="entry name" value="LmbE-like_dom_sf"/>
</dbReference>
<dbReference type="GO" id="GO:0016811">
    <property type="term" value="F:hydrolase activity, acting on carbon-nitrogen (but not peptide) bonds, in linear amides"/>
    <property type="evidence" value="ECO:0007669"/>
    <property type="project" value="TreeGrafter"/>
</dbReference>
<dbReference type="Gene3D" id="3.40.50.10320">
    <property type="entry name" value="LmbE-like"/>
    <property type="match status" value="1"/>
</dbReference>
<proteinExistence type="predicted"/>
<evidence type="ECO:0000256" key="1">
    <source>
        <dbReference type="ARBA" id="ARBA00022833"/>
    </source>
</evidence>
<dbReference type="InterPro" id="IPR003737">
    <property type="entry name" value="GlcNAc_PI_deacetylase-related"/>
</dbReference>